<accession>A0A4R3YIY3</accession>
<name>A0A4R3YIY3_9GAMM</name>
<evidence type="ECO:0000256" key="1">
    <source>
        <dbReference type="SAM" id="Phobius"/>
    </source>
</evidence>
<proteinExistence type="predicted"/>
<dbReference type="EMBL" id="SMCR01000027">
    <property type="protein sequence ID" value="TCV90964.1"/>
    <property type="molecule type" value="Genomic_DNA"/>
</dbReference>
<keyword evidence="1" id="KW-1133">Transmembrane helix</keyword>
<reference evidence="2 3" key="1">
    <citation type="submission" date="2019-03" db="EMBL/GenBank/DDBJ databases">
        <title>Genomic Encyclopedia of Type Strains, Phase IV (KMG-IV): sequencing the most valuable type-strain genomes for metagenomic binning, comparative biology and taxonomic classification.</title>
        <authorList>
            <person name="Goeker M."/>
        </authorList>
    </citation>
    <scope>NUCLEOTIDE SEQUENCE [LARGE SCALE GENOMIC DNA]</scope>
    <source>
        <strain evidence="2 3">DSM 19580</strain>
    </source>
</reference>
<organism evidence="2 3">
    <name type="scientific">Biostraticola tofi</name>
    <dbReference type="NCBI Taxonomy" id="466109"/>
    <lineage>
        <taxon>Bacteria</taxon>
        <taxon>Pseudomonadati</taxon>
        <taxon>Pseudomonadota</taxon>
        <taxon>Gammaproteobacteria</taxon>
        <taxon>Enterobacterales</taxon>
        <taxon>Bruguierivoracaceae</taxon>
        <taxon>Biostraticola</taxon>
    </lineage>
</organism>
<feature type="transmembrane region" description="Helical" evidence="1">
    <location>
        <begin position="7"/>
        <end position="32"/>
    </location>
</feature>
<dbReference type="Proteomes" id="UP000295719">
    <property type="component" value="Unassembled WGS sequence"/>
</dbReference>
<comment type="caution">
    <text evidence="2">The sequence shown here is derived from an EMBL/GenBank/DDBJ whole genome shotgun (WGS) entry which is preliminary data.</text>
</comment>
<dbReference type="AlphaFoldDB" id="A0A4R3YIY3"/>
<keyword evidence="1" id="KW-0812">Transmembrane</keyword>
<keyword evidence="3" id="KW-1185">Reference proteome</keyword>
<evidence type="ECO:0000313" key="2">
    <source>
        <dbReference type="EMBL" id="TCV90964.1"/>
    </source>
</evidence>
<protein>
    <submittedName>
        <fullName evidence="2">Uncharacterized protein</fullName>
    </submittedName>
</protein>
<sequence length="81" mass="8961">MITYLKILIYSCAYCIFFCGLMGTGASVFIYFKTGFFLIPEGQIIRGFLFGCIAGSAITLTVIVFKLIDKYKARANPPSDP</sequence>
<evidence type="ECO:0000313" key="3">
    <source>
        <dbReference type="Proteomes" id="UP000295719"/>
    </source>
</evidence>
<keyword evidence="1" id="KW-0472">Membrane</keyword>
<gene>
    <name evidence="2" type="ORF">EDC52_1274</name>
</gene>
<dbReference type="OrthoDB" id="6556333at2"/>
<feature type="transmembrane region" description="Helical" evidence="1">
    <location>
        <begin position="44"/>
        <end position="65"/>
    </location>
</feature>